<dbReference type="EMBL" id="LR862136">
    <property type="protein sequence ID" value="CAD1842439.1"/>
    <property type="molecule type" value="Genomic_DNA"/>
</dbReference>
<organism evidence="1">
    <name type="scientific">Ananas comosus var. bracteatus</name>
    <name type="common">red pineapple</name>
    <dbReference type="NCBI Taxonomy" id="296719"/>
    <lineage>
        <taxon>Eukaryota</taxon>
        <taxon>Viridiplantae</taxon>
        <taxon>Streptophyta</taxon>
        <taxon>Embryophyta</taxon>
        <taxon>Tracheophyta</taxon>
        <taxon>Spermatophyta</taxon>
        <taxon>Magnoliopsida</taxon>
        <taxon>Liliopsida</taxon>
        <taxon>Poales</taxon>
        <taxon>Bromeliaceae</taxon>
        <taxon>Bromelioideae</taxon>
        <taxon>Ananas</taxon>
    </lineage>
</organism>
<accession>A0A6V7QH01</accession>
<protein>
    <submittedName>
        <fullName evidence="1">Uncharacterized protein</fullName>
    </submittedName>
</protein>
<proteinExistence type="predicted"/>
<gene>
    <name evidence="1" type="ORF">CB5_LOCUS25650</name>
</gene>
<sequence>MKSTIAALRALKEIRSGSSTVSVFSLPPLQTSGVDERWSNVPVSAIVLSTKVVIVWGKEKVAENLVVTKAREHAVPTPVLRLLSEYLVALDCLQCWNRGFKSSNIPRPPELMPSTAFAIPTLHGAPLPRRNHRQWAGKSVRGFPSDFHVARYRERDFVAFLPEWVPCKQLLRRKSLSLGSLQFRCFP</sequence>
<reference evidence="1" key="1">
    <citation type="submission" date="2020-07" db="EMBL/GenBank/DDBJ databases">
        <authorList>
            <person name="Lin J."/>
        </authorList>
    </citation>
    <scope>NUCLEOTIDE SEQUENCE</scope>
</reference>
<evidence type="ECO:0000313" key="1">
    <source>
        <dbReference type="EMBL" id="CAD1842439.1"/>
    </source>
</evidence>
<name>A0A6V7QH01_ANACO</name>
<dbReference type="AlphaFoldDB" id="A0A6V7QH01"/>